<name>A0ABV3G1E4_9NOCA</name>
<comment type="caution">
    <text evidence="1">The sequence shown here is derived from an EMBL/GenBank/DDBJ whole genome shotgun (WGS) entry which is preliminary data.</text>
</comment>
<evidence type="ECO:0000313" key="2">
    <source>
        <dbReference type="Proteomes" id="UP001551695"/>
    </source>
</evidence>
<sequence length="199" mass="21836">MNESTRSRRPVCRDCGNDRGPWVPTADYLDEPGRQLWTCAPGHGCAVDPPPFAPGDRVRVIKTDERGTVGDISGGWIVVLIDGIEPGHGFRAADLERLDRCASFCDRKEIHTAEPNYDDGSCWSADRSTALNVEPFVMGMPIIFDIGAYREADNTESVVSLTTRSTGHYRGVDFKITADEARRIAASLDHAADLVEGDR</sequence>
<organism evidence="1 2">
    <name type="scientific">Nocardia aurea</name>
    <dbReference type="NCBI Taxonomy" id="2144174"/>
    <lineage>
        <taxon>Bacteria</taxon>
        <taxon>Bacillati</taxon>
        <taxon>Actinomycetota</taxon>
        <taxon>Actinomycetes</taxon>
        <taxon>Mycobacteriales</taxon>
        <taxon>Nocardiaceae</taxon>
        <taxon>Nocardia</taxon>
    </lineage>
</organism>
<protein>
    <submittedName>
        <fullName evidence="1">Uncharacterized protein</fullName>
    </submittedName>
</protein>
<gene>
    <name evidence="1" type="ORF">AB0I48_28305</name>
</gene>
<dbReference type="Proteomes" id="UP001551695">
    <property type="component" value="Unassembled WGS sequence"/>
</dbReference>
<accession>A0ABV3G1E4</accession>
<dbReference type="EMBL" id="JBFAKC010000015">
    <property type="protein sequence ID" value="MEV0711475.1"/>
    <property type="molecule type" value="Genomic_DNA"/>
</dbReference>
<keyword evidence="2" id="KW-1185">Reference proteome</keyword>
<reference evidence="1 2" key="1">
    <citation type="submission" date="2024-06" db="EMBL/GenBank/DDBJ databases">
        <title>The Natural Products Discovery Center: Release of the First 8490 Sequenced Strains for Exploring Actinobacteria Biosynthetic Diversity.</title>
        <authorList>
            <person name="Kalkreuter E."/>
            <person name="Kautsar S.A."/>
            <person name="Yang D."/>
            <person name="Bader C.D."/>
            <person name="Teijaro C.N."/>
            <person name="Fluegel L."/>
            <person name="Davis C.M."/>
            <person name="Simpson J.R."/>
            <person name="Lauterbach L."/>
            <person name="Steele A.D."/>
            <person name="Gui C."/>
            <person name="Meng S."/>
            <person name="Li G."/>
            <person name="Viehrig K."/>
            <person name="Ye F."/>
            <person name="Su P."/>
            <person name="Kiefer A.F."/>
            <person name="Nichols A."/>
            <person name="Cepeda A.J."/>
            <person name="Yan W."/>
            <person name="Fan B."/>
            <person name="Jiang Y."/>
            <person name="Adhikari A."/>
            <person name="Zheng C.-J."/>
            <person name="Schuster L."/>
            <person name="Cowan T.M."/>
            <person name="Smanski M.J."/>
            <person name="Chevrette M.G."/>
            <person name="De Carvalho L.P.S."/>
            <person name="Shen B."/>
        </authorList>
    </citation>
    <scope>NUCLEOTIDE SEQUENCE [LARGE SCALE GENOMIC DNA]</scope>
    <source>
        <strain evidence="1 2">NPDC050403</strain>
    </source>
</reference>
<evidence type="ECO:0000313" key="1">
    <source>
        <dbReference type="EMBL" id="MEV0711475.1"/>
    </source>
</evidence>
<dbReference type="RefSeq" id="WP_357787876.1">
    <property type="nucleotide sequence ID" value="NZ_JBFAKC010000015.1"/>
</dbReference>
<proteinExistence type="predicted"/>